<comment type="caution">
    <text evidence="1">The sequence shown here is derived from an EMBL/GenBank/DDBJ whole genome shotgun (WGS) entry which is preliminary data.</text>
</comment>
<proteinExistence type="predicted"/>
<sequence>MPVLPKQDIKIVMRPRAGLNIGEVSRFEISRAIVAAANVSGEEMTQDVICPNKQQNIFVVSTHKRENADRYSAVRSLTINGMAHEVSAYETAPQGTVKGVIRGVPLTDTIQEINDYIVQDYNPTPMQANRIGKTTTVVIAFDGDKVPNYIRYGNLLIECSLYRKQIDLCYRCGRLGHRMDVCPNPEDRICRGCGMKNPKGSHVCSNPRCSLCGGNHLTANKECKARFKTPYVVRKRRWERQQREGGQQQQQRPRGPAWRQTTWQVSDGRRGRSQTRRGRSKSATGSPSAAGACRRESRSRSKSKTRRSNGAEKEVGWAAGSSAALNNSNFPPLRSPSPSKDKECRHCLELKQVIERKNNRIKSQKNQIEAMMERIEALSRATNNGNDDSVAKRKVAKRDTTCAAPAAPKPIMPPALITPPTLTQSETQAPKIETAVVAMEEEKAEAAVPPTMETVMSMLTKTSNQVSQLSEQVNSLTKKRIEGALTLVQAFVTSRIVYAAPYLKLFKKDRDQLNVIIRKATKMALGMSRHSSTNKLLGMAKHNVVEELIEAHLSNQRVRLSQTSA</sequence>
<evidence type="ECO:0000313" key="1">
    <source>
        <dbReference type="EMBL" id="KAG0432594.1"/>
    </source>
</evidence>
<name>A0AC60QFK7_IXOPE</name>
<dbReference type="EMBL" id="JABSTQ010009135">
    <property type="protein sequence ID" value="KAG0432594.1"/>
    <property type="molecule type" value="Genomic_DNA"/>
</dbReference>
<protein>
    <submittedName>
        <fullName evidence="1">Uncharacterized protein</fullName>
    </submittedName>
</protein>
<gene>
    <name evidence="1" type="ORF">HPB47_020692</name>
</gene>
<evidence type="ECO:0000313" key="2">
    <source>
        <dbReference type="Proteomes" id="UP000805193"/>
    </source>
</evidence>
<dbReference type="Proteomes" id="UP000805193">
    <property type="component" value="Unassembled WGS sequence"/>
</dbReference>
<reference evidence="1 2" key="1">
    <citation type="journal article" date="2020" name="Cell">
        <title>Large-Scale Comparative Analyses of Tick Genomes Elucidate Their Genetic Diversity and Vector Capacities.</title>
        <authorList>
            <consortium name="Tick Genome and Microbiome Consortium (TIGMIC)"/>
            <person name="Jia N."/>
            <person name="Wang J."/>
            <person name="Shi W."/>
            <person name="Du L."/>
            <person name="Sun Y."/>
            <person name="Zhan W."/>
            <person name="Jiang J.F."/>
            <person name="Wang Q."/>
            <person name="Zhang B."/>
            <person name="Ji P."/>
            <person name="Bell-Sakyi L."/>
            <person name="Cui X.M."/>
            <person name="Yuan T.T."/>
            <person name="Jiang B.G."/>
            <person name="Yang W.F."/>
            <person name="Lam T.T."/>
            <person name="Chang Q.C."/>
            <person name="Ding S.J."/>
            <person name="Wang X.J."/>
            <person name="Zhu J.G."/>
            <person name="Ruan X.D."/>
            <person name="Zhao L."/>
            <person name="Wei J.T."/>
            <person name="Ye R.Z."/>
            <person name="Que T.C."/>
            <person name="Du C.H."/>
            <person name="Zhou Y.H."/>
            <person name="Cheng J.X."/>
            <person name="Dai P.F."/>
            <person name="Guo W.B."/>
            <person name="Han X.H."/>
            <person name="Huang E.J."/>
            <person name="Li L.F."/>
            <person name="Wei W."/>
            <person name="Gao Y.C."/>
            <person name="Liu J.Z."/>
            <person name="Shao H.Z."/>
            <person name="Wang X."/>
            <person name="Wang C.C."/>
            <person name="Yang T.C."/>
            <person name="Huo Q.B."/>
            <person name="Li W."/>
            <person name="Chen H.Y."/>
            <person name="Chen S.E."/>
            <person name="Zhou L.G."/>
            <person name="Ni X.B."/>
            <person name="Tian J.H."/>
            <person name="Sheng Y."/>
            <person name="Liu T."/>
            <person name="Pan Y.S."/>
            <person name="Xia L.Y."/>
            <person name="Li J."/>
            <person name="Zhao F."/>
            <person name="Cao W.C."/>
        </authorList>
    </citation>
    <scope>NUCLEOTIDE SEQUENCE [LARGE SCALE GENOMIC DNA]</scope>
    <source>
        <strain evidence="1">Iper-2018</strain>
    </source>
</reference>
<organism evidence="1 2">
    <name type="scientific">Ixodes persulcatus</name>
    <name type="common">Taiga tick</name>
    <dbReference type="NCBI Taxonomy" id="34615"/>
    <lineage>
        <taxon>Eukaryota</taxon>
        <taxon>Metazoa</taxon>
        <taxon>Ecdysozoa</taxon>
        <taxon>Arthropoda</taxon>
        <taxon>Chelicerata</taxon>
        <taxon>Arachnida</taxon>
        <taxon>Acari</taxon>
        <taxon>Parasitiformes</taxon>
        <taxon>Ixodida</taxon>
        <taxon>Ixodoidea</taxon>
        <taxon>Ixodidae</taxon>
        <taxon>Ixodinae</taxon>
        <taxon>Ixodes</taxon>
    </lineage>
</organism>
<keyword evidence="2" id="KW-1185">Reference proteome</keyword>
<accession>A0AC60QFK7</accession>